<feature type="region of interest" description="Disordered" evidence="1">
    <location>
        <begin position="43"/>
        <end position="84"/>
    </location>
</feature>
<dbReference type="AlphaFoldDB" id="A0A4Z0BLA0"/>
<comment type="caution">
    <text evidence="3">The sequence shown here is derived from an EMBL/GenBank/DDBJ whole genome shotgun (WGS) entry which is preliminary data.</text>
</comment>
<proteinExistence type="predicted"/>
<evidence type="ECO:0000256" key="1">
    <source>
        <dbReference type="SAM" id="MobiDB-lite"/>
    </source>
</evidence>
<accession>A0A4Z0BLA0</accession>
<organism evidence="3 4">
    <name type="scientific">Ramlibacter humi</name>
    <dbReference type="NCBI Taxonomy" id="2530451"/>
    <lineage>
        <taxon>Bacteria</taxon>
        <taxon>Pseudomonadati</taxon>
        <taxon>Pseudomonadota</taxon>
        <taxon>Betaproteobacteria</taxon>
        <taxon>Burkholderiales</taxon>
        <taxon>Comamonadaceae</taxon>
        <taxon>Ramlibacter</taxon>
    </lineage>
</organism>
<evidence type="ECO:0000313" key="3">
    <source>
        <dbReference type="EMBL" id="TFZ00107.1"/>
    </source>
</evidence>
<reference evidence="3 4" key="1">
    <citation type="submission" date="2019-03" db="EMBL/GenBank/DDBJ databases">
        <title>Ramlibacter sp. 18x22-1, whole genome shotgun sequence.</title>
        <authorList>
            <person name="Zhang X."/>
            <person name="Feng G."/>
            <person name="Zhu H."/>
        </authorList>
    </citation>
    <scope>NUCLEOTIDE SEQUENCE [LARGE SCALE GENOMIC DNA]</scope>
    <source>
        <strain evidence="3 4">18x22-1</strain>
    </source>
</reference>
<keyword evidence="4" id="KW-1185">Reference proteome</keyword>
<feature type="compositionally biased region" description="Gly residues" evidence="1">
    <location>
        <begin position="48"/>
        <end position="79"/>
    </location>
</feature>
<sequence>MKERLICTSAFLATMAFLASCGGGGGGDAAATAAGSESASGTVVTVAGGTGSTGTGRGTGNSGGTGTGTGTGTGSGTGSTGVPAGSAGGIDIGVNIHTGGGSTSANGQIASIMASRGLRQARLDYVVNGDTTLLRDQVTRINQNGGKAQLVLQNSYQWDYTCSQSLSTVEQNSYNQALQMVGAMKDIAHDYEILNEIQLRQDVGGQVAWNSQNANTGAYTNSPCAMTLAAVARGISRAVHDQGQRVILGAVGRDWGFLTFMKQQGVTWDVTGYHIYPHYGDASLLSDTWYGAGGPLAQLAAFGKPVTINEFNCGETYDSNFENQAGASVTETCLKSIARHLTDLRNQKVVNLESVIAYELLDEPSKSAPENRFGLMYTLGNPKPALYLMGAFAGGTLTATEQQALTSRGLLTDAQIAAMK</sequence>
<dbReference type="InterPro" id="IPR017853">
    <property type="entry name" value="GH"/>
</dbReference>
<dbReference type="Proteomes" id="UP000297839">
    <property type="component" value="Unassembled WGS sequence"/>
</dbReference>
<evidence type="ECO:0000313" key="4">
    <source>
        <dbReference type="Proteomes" id="UP000297839"/>
    </source>
</evidence>
<evidence type="ECO:0000256" key="2">
    <source>
        <dbReference type="SAM" id="SignalP"/>
    </source>
</evidence>
<dbReference type="PROSITE" id="PS51257">
    <property type="entry name" value="PROKAR_LIPOPROTEIN"/>
    <property type="match status" value="1"/>
</dbReference>
<protein>
    <recommendedName>
        <fullName evidence="5">Arabinogalactan endo-beta-1,4-galactanase</fullName>
    </recommendedName>
</protein>
<dbReference type="EMBL" id="SMLK01000004">
    <property type="protein sequence ID" value="TFZ00107.1"/>
    <property type="molecule type" value="Genomic_DNA"/>
</dbReference>
<dbReference type="SUPFAM" id="SSF51445">
    <property type="entry name" value="(Trans)glycosidases"/>
    <property type="match status" value="1"/>
</dbReference>
<dbReference type="OrthoDB" id="8886370at2"/>
<dbReference type="Gene3D" id="3.20.20.80">
    <property type="entry name" value="Glycosidases"/>
    <property type="match status" value="1"/>
</dbReference>
<keyword evidence="2" id="KW-0732">Signal</keyword>
<evidence type="ECO:0008006" key="5">
    <source>
        <dbReference type="Google" id="ProtNLM"/>
    </source>
</evidence>
<name>A0A4Z0BLA0_9BURK</name>
<gene>
    <name evidence="3" type="ORF">EZ216_13440</name>
</gene>
<dbReference type="RefSeq" id="WP_135250294.1">
    <property type="nucleotide sequence ID" value="NZ_SMLK01000004.1"/>
</dbReference>
<feature type="chain" id="PRO_5021450449" description="Arabinogalactan endo-beta-1,4-galactanase" evidence="2">
    <location>
        <begin position="20"/>
        <end position="420"/>
    </location>
</feature>
<feature type="signal peptide" evidence="2">
    <location>
        <begin position="1"/>
        <end position="19"/>
    </location>
</feature>